<dbReference type="STRING" id="1806994.A0A507CHD3"/>
<dbReference type="GO" id="GO:0005737">
    <property type="term" value="C:cytoplasm"/>
    <property type="evidence" value="ECO:0007669"/>
    <property type="project" value="TreeGrafter"/>
</dbReference>
<dbReference type="Pfam" id="PF00018">
    <property type="entry name" value="SH3_1"/>
    <property type="match status" value="1"/>
</dbReference>
<evidence type="ECO:0008006" key="10">
    <source>
        <dbReference type="Google" id="ProtNLM"/>
    </source>
</evidence>
<dbReference type="RefSeq" id="XP_031027345.1">
    <property type="nucleotide sequence ID" value="XM_031166613.1"/>
</dbReference>
<dbReference type="PROSITE" id="PS50222">
    <property type="entry name" value="EF_HAND_2"/>
    <property type="match status" value="1"/>
</dbReference>
<dbReference type="SUPFAM" id="SSF47473">
    <property type="entry name" value="EF-hand"/>
    <property type="match status" value="1"/>
</dbReference>
<organism evidence="8 9">
    <name type="scientific">Synchytrium microbalum</name>
    <dbReference type="NCBI Taxonomy" id="1806994"/>
    <lineage>
        <taxon>Eukaryota</taxon>
        <taxon>Fungi</taxon>
        <taxon>Fungi incertae sedis</taxon>
        <taxon>Chytridiomycota</taxon>
        <taxon>Chytridiomycota incertae sedis</taxon>
        <taxon>Chytridiomycetes</taxon>
        <taxon>Synchytriales</taxon>
        <taxon>Synchytriaceae</taxon>
        <taxon>Synchytrium</taxon>
    </lineage>
</organism>
<dbReference type="PROSITE" id="PS50002">
    <property type="entry name" value="SH3"/>
    <property type="match status" value="1"/>
</dbReference>
<evidence type="ECO:0000256" key="2">
    <source>
        <dbReference type="ARBA" id="ARBA00022837"/>
    </source>
</evidence>
<accession>A0A507CHD3</accession>
<dbReference type="InterPro" id="IPR001452">
    <property type="entry name" value="SH3_domain"/>
</dbReference>
<dbReference type="OrthoDB" id="1716625at2759"/>
<dbReference type="GO" id="GO:0006897">
    <property type="term" value="P:endocytosis"/>
    <property type="evidence" value="ECO:0007669"/>
    <property type="project" value="TreeGrafter"/>
</dbReference>
<keyword evidence="1 3" id="KW-0728">SH3 domain</keyword>
<dbReference type="Gene3D" id="1.10.238.10">
    <property type="entry name" value="EF-hand"/>
    <property type="match status" value="1"/>
</dbReference>
<dbReference type="GO" id="GO:0016197">
    <property type="term" value="P:endosomal transport"/>
    <property type="evidence" value="ECO:0007669"/>
    <property type="project" value="TreeGrafter"/>
</dbReference>
<dbReference type="InterPro" id="IPR018247">
    <property type="entry name" value="EF_Hand_1_Ca_BS"/>
</dbReference>
<keyword evidence="9" id="KW-1185">Reference proteome</keyword>
<dbReference type="InterPro" id="IPR000261">
    <property type="entry name" value="EH_dom"/>
</dbReference>
<feature type="domain" description="EF-hand" evidence="7">
    <location>
        <begin position="475"/>
        <end position="510"/>
    </location>
</feature>
<dbReference type="PANTHER" id="PTHR11216:SF174">
    <property type="entry name" value="GH06923P"/>
    <property type="match status" value="1"/>
</dbReference>
<dbReference type="Proteomes" id="UP000319731">
    <property type="component" value="Unassembled WGS sequence"/>
</dbReference>
<dbReference type="EMBL" id="QEAO01000002">
    <property type="protein sequence ID" value="TPX37434.1"/>
    <property type="molecule type" value="Genomic_DNA"/>
</dbReference>
<feature type="compositionally biased region" description="Low complexity" evidence="4">
    <location>
        <begin position="193"/>
        <end position="210"/>
    </location>
</feature>
<dbReference type="PROSITE" id="PS50031">
    <property type="entry name" value="EH"/>
    <property type="match status" value="1"/>
</dbReference>
<dbReference type="PANTHER" id="PTHR11216">
    <property type="entry name" value="EH DOMAIN"/>
    <property type="match status" value="1"/>
</dbReference>
<dbReference type="InterPro" id="IPR011992">
    <property type="entry name" value="EF-hand-dom_pair"/>
</dbReference>
<feature type="region of interest" description="Disordered" evidence="4">
    <location>
        <begin position="229"/>
        <end position="286"/>
    </location>
</feature>
<protein>
    <recommendedName>
        <fullName evidence="10">SH3 domain-containing protein</fullName>
    </recommendedName>
</protein>
<feature type="domain" description="SH3" evidence="5">
    <location>
        <begin position="1"/>
        <end position="60"/>
    </location>
</feature>
<dbReference type="GO" id="GO:0005509">
    <property type="term" value="F:calcium ion binding"/>
    <property type="evidence" value="ECO:0007669"/>
    <property type="project" value="InterPro"/>
</dbReference>
<dbReference type="SMART" id="SM00027">
    <property type="entry name" value="EH"/>
    <property type="match status" value="1"/>
</dbReference>
<evidence type="ECO:0000259" key="7">
    <source>
        <dbReference type="PROSITE" id="PS50222"/>
    </source>
</evidence>
<evidence type="ECO:0000313" key="9">
    <source>
        <dbReference type="Proteomes" id="UP000319731"/>
    </source>
</evidence>
<dbReference type="Gene3D" id="2.30.30.40">
    <property type="entry name" value="SH3 Domains"/>
    <property type="match status" value="1"/>
</dbReference>
<evidence type="ECO:0000313" key="8">
    <source>
        <dbReference type="EMBL" id="TPX37434.1"/>
    </source>
</evidence>
<evidence type="ECO:0000259" key="5">
    <source>
        <dbReference type="PROSITE" id="PS50002"/>
    </source>
</evidence>
<evidence type="ECO:0000256" key="4">
    <source>
        <dbReference type="SAM" id="MobiDB-lite"/>
    </source>
</evidence>
<feature type="compositionally biased region" description="Low complexity" evidence="4">
    <location>
        <begin position="229"/>
        <end position="247"/>
    </location>
</feature>
<keyword evidence="2" id="KW-0106">Calcium</keyword>
<feature type="compositionally biased region" description="Low complexity" evidence="4">
    <location>
        <begin position="365"/>
        <end position="390"/>
    </location>
</feature>
<feature type="region of interest" description="Disordered" evidence="4">
    <location>
        <begin position="365"/>
        <end position="440"/>
    </location>
</feature>
<dbReference type="PROSITE" id="PS00018">
    <property type="entry name" value="EF_HAND_1"/>
    <property type="match status" value="1"/>
</dbReference>
<dbReference type="SUPFAM" id="SSF50044">
    <property type="entry name" value="SH3-domain"/>
    <property type="match status" value="1"/>
</dbReference>
<dbReference type="GeneID" id="42001910"/>
<gene>
    <name evidence="8" type="ORF">SmJEL517_g00684</name>
</gene>
<dbReference type="GO" id="GO:0005886">
    <property type="term" value="C:plasma membrane"/>
    <property type="evidence" value="ECO:0007669"/>
    <property type="project" value="TreeGrafter"/>
</dbReference>
<evidence type="ECO:0000256" key="3">
    <source>
        <dbReference type="PROSITE-ProRule" id="PRU00192"/>
    </source>
</evidence>
<feature type="compositionally biased region" description="Polar residues" evidence="4">
    <location>
        <begin position="420"/>
        <end position="435"/>
    </location>
</feature>
<dbReference type="InterPro" id="IPR002048">
    <property type="entry name" value="EF_hand_dom"/>
</dbReference>
<feature type="region of interest" description="Disordered" evidence="4">
    <location>
        <begin position="190"/>
        <end position="210"/>
    </location>
</feature>
<proteinExistence type="predicted"/>
<reference evidence="8 9" key="1">
    <citation type="journal article" date="2019" name="Sci. Rep.">
        <title>Comparative genomics of chytrid fungi reveal insights into the obligate biotrophic and pathogenic lifestyle of Synchytrium endobioticum.</title>
        <authorList>
            <person name="van de Vossenberg B.T.L.H."/>
            <person name="Warris S."/>
            <person name="Nguyen H.D.T."/>
            <person name="van Gent-Pelzer M.P.E."/>
            <person name="Joly D.L."/>
            <person name="van de Geest H.C."/>
            <person name="Bonants P.J.M."/>
            <person name="Smith D.S."/>
            <person name="Levesque C.A."/>
            <person name="van der Lee T.A.J."/>
        </authorList>
    </citation>
    <scope>NUCLEOTIDE SEQUENCE [LARGE SCALE GENOMIC DNA]</scope>
    <source>
        <strain evidence="8 9">JEL517</strain>
    </source>
</reference>
<comment type="caution">
    <text evidence="8">The sequence shown here is derived from an EMBL/GenBank/DDBJ whole genome shotgun (WGS) entry which is preliminary data.</text>
</comment>
<feature type="domain" description="EH" evidence="6">
    <location>
        <begin position="442"/>
        <end position="525"/>
    </location>
</feature>
<dbReference type="InterPro" id="IPR036028">
    <property type="entry name" value="SH3-like_dom_sf"/>
</dbReference>
<evidence type="ECO:0000256" key="1">
    <source>
        <dbReference type="ARBA" id="ARBA00022443"/>
    </source>
</evidence>
<dbReference type="AlphaFoldDB" id="A0A507CHD3"/>
<evidence type="ECO:0000259" key="6">
    <source>
        <dbReference type="PROSITE" id="PS50031"/>
    </source>
</evidence>
<sequence length="531" mass="55571">MRAIAVYDCVGDDPTELTFSSGQTIIDVSEAEDQGWYKGRVEGTSVFGVFPGNYVRFEEDPVEQHVNIPARGATRVQGVEGLPGPNLLSAKLQPVDAARPMSSLIVKGPAAGPTLPGAYNLTKEPIKSEIPDWTRNAFAPRKPKIDAMATRQALMEKSTTLAVMAREKTAASRAPSNVGTVNSIAASFGGTTGAAAQPSRSFSGSSSSSTSSVATNVAKFGVVGGPTLSHSTSASSLTSRSVSAGGSPALPRRPPMLQSNLLAQPPSTPPRNVVAEPEPESGVIETSGPKSVAAAAKAFEAAANANSSYNSVNSSVIFGGMPLKKTTFSSVSAPAALSTSNISSKSKSITSPSSATFTVVSSSATQSFNNSNSSNNSDTHNNSNTTSTSTPAPNHQPVKKEKPAPPPSRPVKPAELKSGVRQSTVAAGNTTSNSADDIPDDAKTRYEDVFQRYDANNEAILSGDEVRTIWMRSGLDPPTLGQIWVLADVDEDGALTKEEFCIGMFLIDERLRGVEIPDRLPENLIKYAMHG</sequence>
<dbReference type="SMART" id="SM00326">
    <property type="entry name" value="SH3"/>
    <property type="match status" value="1"/>
</dbReference>
<dbReference type="Pfam" id="PF12763">
    <property type="entry name" value="EH"/>
    <property type="match status" value="1"/>
</dbReference>
<name>A0A507CHD3_9FUNG</name>
<dbReference type="CDD" id="cd00052">
    <property type="entry name" value="EH"/>
    <property type="match status" value="1"/>
</dbReference>